<protein>
    <submittedName>
        <fullName evidence="2">Uncharacterized protein YrrD</fullName>
    </submittedName>
</protein>
<feature type="domain" description="PRC-barrel" evidence="1">
    <location>
        <begin position="5"/>
        <end position="70"/>
    </location>
</feature>
<dbReference type="AlphaFoldDB" id="A0A370GJX9"/>
<evidence type="ECO:0000259" key="1">
    <source>
        <dbReference type="Pfam" id="PF05239"/>
    </source>
</evidence>
<reference evidence="2 3" key="1">
    <citation type="submission" date="2018-07" db="EMBL/GenBank/DDBJ databases">
        <title>Genomic Encyclopedia of Type Strains, Phase IV (KMG-IV): sequencing the most valuable type-strain genomes for metagenomic binning, comparative biology and taxonomic classification.</title>
        <authorList>
            <person name="Goeker M."/>
        </authorList>
    </citation>
    <scope>NUCLEOTIDE SEQUENCE [LARGE SCALE GENOMIC DNA]</scope>
    <source>
        <strain evidence="2 3">DSM 25281</strain>
    </source>
</reference>
<accession>A0A370GJX9</accession>
<keyword evidence="3" id="KW-1185">Reference proteome</keyword>
<comment type="caution">
    <text evidence="2">The sequence shown here is derived from an EMBL/GenBank/DDBJ whole genome shotgun (WGS) entry which is preliminary data.</text>
</comment>
<dbReference type="InterPro" id="IPR011033">
    <property type="entry name" value="PRC_barrel-like_sf"/>
</dbReference>
<name>A0A370GJX9_9BACI</name>
<evidence type="ECO:0000313" key="2">
    <source>
        <dbReference type="EMBL" id="RDI44092.1"/>
    </source>
</evidence>
<organism evidence="2 3">
    <name type="scientific">Falsibacillus pallidus</name>
    <dbReference type="NCBI Taxonomy" id="493781"/>
    <lineage>
        <taxon>Bacteria</taxon>
        <taxon>Bacillati</taxon>
        <taxon>Bacillota</taxon>
        <taxon>Bacilli</taxon>
        <taxon>Bacillales</taxon>
        <taxon>Bacillaceae</taxon>
        <taxon>Falsibacillus</taxon>
    </lineage>
</organism>
<evidence type="ECO:0000313" key="3">
    <source>
        <dbReference type="Proteomes" id="UP000255326"/>
    </source>
</evidence>
<dbReference type="OrthoDB" id="1707618at2"/>
<dbReference type="Proteomes" id="UP000255326">
    <property type="component" value="Unassembled WGS sequence"/>
</dbReference>
<dbReference type="Pfam" id="PF05239">
    <property type="entry name" value="PRC"/>
    <property type="match status" value="1"/>
</dbReference>
<proteinExistence type="predicted"/>
<sequence>MRTFSLINGLAVFLTNGEQAGCVCDIYISEHGRVTGIAMKAKGLFPKKYRLPIESVIAIGPDGILIDSKEHLQRGNGEDGEYTLLHHQPLIGRKTLSMEGECLGELEDVYFLEKLGTIVGYELTDGFFADIIEGKRVISTPVPPLIGKDSIIVSTDYMRGGLPYDEMSKLPEQGLGENRY</sequence>
<dbReference type="SUPFAM" id="SSF50346">
    <property type="entry name" value="PRC-barrel domain"/>
    <property type="match status" value="2"/>
</dbReference>
<dbReference type="InterPro" id="IPR027275">
    <property type="entry name" value="PRC-brl_dom"/>
</dbReference>
<dbReference type="Gene3D" id="2.30.30.240">
    <property type="entry name" value="PRC-barrel domain"/>
    <property type="match status" value="1"/>
</dbReference>
<gene>
    <name evidence="2" type="ORF">DFR59_103156</name>
</gene>
<dbReference type="EMBL" id="QQAY01000003">
    <property type="protein sequence ID" value="RDI44092.1"/>
    <property type="molecule type" value="Genomic_DNA"/>
</dbReference>
<dbReference type="RefSeq" id="WP_114744977.1">
    <property type="nucleotide sequence ID" value="NZ_QQAY01000003.1"/>
</dbReference>